<reference evidence="1" key="1">
    <citation type="journal article" date="2022" name="bioRxiv">
        <title>Sequencing and chromosome-scale assembly of the giantPleurodeles waltlgenome.</title>
        <authorList>
            <person name="Brown T."/>
            <person name="Elewa A."/>
            <person name="Iarovenko S."/>
            <person name="Subramanian E."/>
            <person name="Araus A.J."/>
            <person name="Petzold A."/>
            <person name="Susuki M."/>
            <person name="Suzuki K.-i.T."/>
            <person name="Hayashi T."/>
            <person name="Toyoda A."/>
            <person name="Oliveira C."/>
            <person name="Osipova E."/>
            <person name="Leigh N.D."/>
            <person name="Simon A."/>
            <person name="Yun M.H."/>
        </authorList>
    </citation>
    <scope>NUCLEOTIDE SEQUENCE</scope>
    <source>
        <strain evidence="1">20211129_DDA</strain>
        <tissue evidence="1">Liver</tissue>
    </source>
</reference>
<organism evidence="1 2">
    <name type="scientific">Pleurodeles waltl</name>
    <name type="common">Iberian ribbed newt</name>
    <dbReference type="NCBI Taxonomy" id="8319"/>
    <lineage>
        <taxon>Eukaryota</taxon>
        <taxon>Metazoa</taxon>
        <taxon>Chordata</taxon>
        <taxon>Craniata</taxon>
        <taxon>Vertebrata</taxon>
        <taxon>Euteleostomi</taxon>
        <taxon>Amphibia</taxon>
        <taxon>Batrachia</taxon>
        <taxon>Caudata</taxon>
        <taxon>Salamandroidea</taxon>
        <taxon>Salamandridae</taxon>
        <taxon>Pleurodelinae</taxon>
        <taxon>Pleurodeles</taxon>
    </lineage>
</organism>
<keyword evidence="2" id="KW-1185">Reference proteome</keyword>
<sequence>MRESDAAVLIGFVVVRYWLCGGVSPRAVSVMLACRHVDLVTGFAENCEPPSLNLFYQTMMLQHKQIQSDNKKAKVASKQLQISVRKIAKTCSEIGEHIATMETGTSMLETDMGAVAQESVMHESQLIDIQWKMEDFENHQRRNYLRIFVIEEGVEGQNIRVYIVKLLKNAFPELEIWD</sequence>
<dbReference type="EMBL" id="JANPWB010000012">
    <property type="protein sequence ID" value="KAJ1117947.1"/>
    <property type="molecule type" value="Genomic_DNA"/>
</dbReference>
<accession>A0AAV7NTB9</accession>
<comment type="caution">
    <text evidence="1">The sequence shown here is derived from an EMBL/GenBank/DDBJ whole genome shotgun (WGS) entry which is preliminary data.</text>
</comment>
<dbReference type="AlphaFoldDB" id="A0AAV7NTB9"/>
<gene>
    <name evidence="1" type="ORF">NDU88_006142</name>
</gene>
<evidence type="ECO:0000313" key="2">
    <source>
        <dbReference type="Proteomes" id="UP001066276"/>
    </source>
</evidence>
<proteinExistence type="predicted"/>
<dbReference type="Proteomes" id="UP001066276">
    <property type="component" value="Chromosome 8"/>
</dbReference>
<protein>
    <submittedName>
        <fullName evidence="1">Uncharacterized protein</fullName>
    </submittedName>
</protein>
<evidence type="ECO:0000313" key="1">
    <source>
        <dbReference type="EMBL" id="KAJ1117947.1"/>
    </source>
</evidence>
<name>A0AAV7NTB9_PLEWA</name>